<sequence length="153" mass="17774">MTTIEMKTVENRRKLVPAKIKRDSSDEFFVEKIEKNVRVRTMTETIILTKSITDFTGSSPKRYTTKCFIKPVTTPVWYTESLLVNIGSTRRKYDEKIYFKEKLTPFKWSESMSTEIKTGPKCVYSELIAPVVSDGFHYVSLEPQQRLAKSTEL</sequence>
<gene>
    <name evidence="1" type="ORF">GEV33_000099</name>
</gene>
<reference evidence="1" key="2">
    <citation type="submission" date="2021-08" db="EMBL/GenBank/DDBJ databases">
        <authorList>
            <person name="Eriksson T."/>
        </authorList>
    </citation>
    <scope>NUCLEOTIDE SEQUENCE</scope>
    <source>
        <strain evidence="1">Stoneville</strain>
        <tissue evidence="1">Whole head</tissue>
    </source>
</reference>
<evidence type="ECO:0000313" key="1">
    <source>
        <dbReference type="EMBL" id="KAH0822692.1"/>
    </source>
</evidence>
<dbReference type="AlphaFoldDB" id="A0A8J6HY70"/>
<proteinExistence type="predicted"/>
<reference evidence="1" key="1">
    <citation type="journal article" date="2020" name="J Insects Food Feed">
        <title>The yellow mealworm (Tenebrio molitor) genome: a resource for the emerging insects as food and feed industry.</title>
        <authorList>
            <person name="Eriksson T."/>
            <person name="Andere A."/>
            <person name="Kelstrup H."/>
            <person name="Emery V."/>
            <person name="Picard C."/>
        </authorList>
    </citation>
    <scope>NUCLEOTIDE SEQUENCE</scope>
    <source>
        <strain evidence="1">Stoneville</strain>
        <tissue evidence="1">Whole head</tissue>
    </source>
</reference>
<dbReference type="Proteomes" id="UP000719412">
    <property type="component" value="Unassembled WGS sequence"/>
</dbReference>
<protein>
    <submittedName>
        <fullName evidence="1">Uncharacterized protein</fullName>
    </submittedName>
</protein>
<accession>A0A8J6HY70</accession>
<organism evidence="1 2">
    <name type="scientific">Tenebrio molitor</name>
    <name type="common">Yellow mealworm beetle</name>
    <dbReference type="NCBI Taxonomy" id="7067"/>
    <lineage>
        <taxon>Eukaryota</taxon>
        <taxon>Metazoa</taxon>
        <taxon>Ecdysozoa</taxon>
        <taxon>Arthropoda</taxon>
        <taxon>Hexapoda</taxon>
        <taxon>Insecta</taxon>
        <taxon>Pterygota</taxon>
        <taxon>Neoptera</taxon>
        <taxon>Endopterygota</taxon>
        <taxon>Coleoptera</taxon>
        <taxon>Polyphaga</taxon>
        <taxon>Cucujiformia</taxon>
        <taxon>Tenebrionidae</taxon>
        <taxon>Tenebrio</taxon>
    </lineage>
</organism>
<name>A0A8J6HY70_TENMO</name>
<keyword evidence="2" id="KW-1185">Reference proteome</keyword>
<comment type="caution">
    <text evidence="1">The sequence shown here is derived from an EMBL/GenBank/DDBJ whole genome shotgun (WGS) entry which is preliminary data.</text>
</comment>
<evidence type="ECO:0000313" key="2">
    <source>
        <dbReference type="Proteomes" id="UP000719412"/>
    </source>
</evidence>
<dbReference type="EMBL" id="JABDTM020000197">
    <property type="protein sequence ID" value="KAH0822692.1"/>
    <property type="molecule type" value="Genomic_DNA"/>
</dbReference>